<comment type="caution">
    <text evidence="3">The sequence shown here is derived from an EMBL/GenBank/DDBJ whole genome shotgun (WGS) entry which is preliminary data.</text>
</comment>
<sequence>MMSEFDENTELRRRHRAVVEDYLSRQGENRLTRYLLFTEDGSAGLYTGDKTEPIVSRGHEKLKAHGEWSLKMFPDWVWYDISIFETQDPNRFWAECEGEGAILYPSYPPGHYRNHFIHSFDLSDGKIVTQREFMNPFNQLRALGIEIPVINRGGIPT</sequence>
<dbReference type="AlphaFoldDB" id="A0A9W4E1X8"/>
<gene>
    <name evidence="3" type="primary">phzB</name>
    <name evidence="3" type="ORF">SBRY_120024</name>
</gene>
<evidence type="ECO:0000313" key="3">
    <source>
        <dbReference type="EMBL" id="CAG7617453.1"/>
    </source>
</evidence>
<dbReference type="Gene3D" id="3.10.450.50">
    <property type="match status" value="1"/>
</dbReference>
<proteinExistence type="inferred from homology"/>
<evidence type="ECO:0000256" key="1">
    <source>
        <dbReference type="ARBA" id="ARBA00009377"/>
    </source>
</evidence>
<comment type="similarity">
    <text evidence="1">Belongs to the PhzA/PhzB family.</text>
</comment>
<dbReference type="EMBL" id="CAJVAX010000004">
    <property type="protein sequence ID" value="CAG7617453.1"/>
    <property type="molecule type" value="Genomic_DNA"/>
</dbReference>
<dbReference type="Proteomes" id="UP001153328">
    <property type="component" value="Unassembled WGS sequence"/>
</dbReference>
<dbReference type="SUPFAM" id="SSF54427">
    <property type="entry name" value="NTF2-like"/>
    <property type="match status" value="1"/>
</dbReference>
<accession>A0A9W4E1X8</accession>
<name>A0A9W4E1X8_9ACTN</name>
<organism evidence="3 4">
    <name type="scientific">Actinacidiphila bryophytorum</name>
    <dbReference type="NCBI Taxonomy" id="1436133"/>
    <lineage>
        <taxon>Bacteria</taxon>
        <taxon>Bacillati</taxon>
        <taxon>Actinomycetota</taxon>
        <taxon>Actinomycetes</taxon>
        <taxon>Kitasatosporales</taxon>
        <taxon>Streptomycetaceae</taxon>
        <taxon>Actinacidiphila</taxon>
    </lineage>
</organism>
<evidence type="ECO:0000256" key="2">
    <source>
        <dbReference type="ARBA" id="ARBA00023194"/>
    </source>
</evidence>
<keyword evidence="2" id="KW-0045">Antibiotic biosynthesis</keyword>
<protein>
    <submittedName>
        <fullName evidence="3">Phenazine biosynthesis protein PhzB</fullName>
    </submittedName>
</protein>
<dbReference type="GO" id="GO:0017000">
    <property type="term" value="P:antibiotic biosynthetic process"/>
    <property type="evidence" value="ECO:0007669"/>
    <property type="project" value="UniProtKB-KW"/>
</dbReference>
<dbReference type="InterPro" id="IPR032710">
    <property type="entry name" value="NTF2-like_dom_sf"/>
</dbReference>
<reference evidence="3" key="1">
    <citation type="submission" date="2021-06" db="EMBL/GenBank/DDBJ databases">
        <authorList>
            <person name="Arsene-Ploetze F."/>
        </authorList>
    </citation>
    <scope>NUCLEOTIDE SEQUENCE</scope>
    <source>
        <strain evidence="3">SBRY1</strain>
    </source>
</reference>
<evidence type="ECO:0000313" key="4">
    <source>
        <dbReference type="Proteomes" id="UP001153328"/>
    </source>
</evidence>
<dbReference type="Pfam" id="PF03284">
    <property type="entry name" value="PHZA_PHZB"/>
    <property type="match status" value="1"/>
</dbReference>
<keyword evidence="4" id="KW-1185">Reference proteome</keyword>
<dbReference type="InterPro" id="IPR004964">
    <property type="entry name" value="PhzA_PhzB"/>
</dbReference>